<evidence type="ECO:0000313" key="3">
    <source>
        <dbReference type="RefSeq" id="XP_006820962.1"/>
    </source>
</evidence>
<dbReference type="SUPFAM" id="SSF51905">
    <property type="entry name" value="FAD/NAD(P)-binding domain"/>
    <property type="match status" value="1"/>
</dbReference>
<protein>
    <submittedName>
        <fullName evidence="3">FAD-dependent oxidoreductase domain-containing protein 2-like</fullName>
    </submittedName>
</protein>
<reference evidence="3" key="1">
    <citation type="submission" date="2025-08" db="UniProtKB">
        <authorList>
            <consortium name="RefSeq"/>
        </authorList>
    </citation>
    <scope>IDENTIFICATION</scope>
    <source>
        <tissue evidence="3">Testes</tissue>
    </source>
</reference>
<dbReference type="SUPFAM" id="SSF51735">
    <property type="entry name" value="NAD(P)-binding Rossmann-fold domains"/>
    <property type="match status" value="1"/>
</dbReference>
<keyword evidence="1" id="KW-0560">Oxidoreductase</keyword>
<dbReference type="PRINTS" id="PR00368">
    <property type="entry name" value="FADPNR"/>
</dbReference>
<dbReference type="InterPro" id="IPR036188">
    <property type="entry name" value="FAD/NAD-bd_sf"/>
</dbReference>
<dbReference type="InterPro" id="IPR050982">
    <property type="entry name" value="Auxin_biosynth/cation_transpt"/>
</dbReference>
<dbReference type="PANTHER" id="PTHR43539:SF23">
    <property type="entry name" value="FAD-DEPENDENT OXIDOREDUCTASE DOMAIN-CONTAINING PROTEIN 2"/>
    <property type="match status" value="1"/>
</dbReference>
<dbReference type="PRINTS" id="PR00411">
    <property type="entry name" value="PNDRDTASEI"/>
</dbReference>
<keyword evidence="2" id="KW-1185">Reference proteome</keyword>
<evidence type="ECO:0000256" key="1">
    <source>
        <dbReference type="ARBA" id="ARBA00023002"/>
    </source>
</evidence>
<organism evidence="2 3">
    <name type="scientific">Saccoglossus kowalevskii</name>
    <name type="common">Acorn worm</name>
    <dbReference type="NCBI Taxonomy" id="10224"/>
    <lineage>
        <taxon>Eukaryota</taxon>
        <taxon>Metazoa</taxon>
        <taxon>Hemichordata</taxon>
        <taxon>Enteropneusta</taxon>
        <taxon>Harrimaniidae</taxon>
        <taxon>Saccoglossus</taxon>
    </lineage>
</organism>
<gene>
    <name evidence="3" type="primary">LOC100371017</name>
</gene>
<dbReference type="Pfam" id="PF13738">
    <property type="entry name" value="Pyr_redox_3"/>
    <property type="match status" value="1"/>
</dbReference>
<dbReference type="Proteomes" id="UP000694865">
    <property type="component" value="Unplaced"/>
</dbReference>
<dbReference type="RefSeq" id="XP_006820962.1">
    <property type="nucleotide sequence ID" value="XM_006820899.1"/>
</dbReference>
<sequence>MDKTDYEYLVIGGGPAGLQMAYFLEKANKDYIVLERDGGVGSFFVRYPRHRKLISINKKFNYFPEKEYNLRHDWNSLLSDEEDLLFTNYTSELFPNADLLVKYMRDYAKKFNLNIRLNTTVTNIHRDPILKGKYRSLYTITEQNGMKYTCKVLLMATGAAMPDKPKIEGAELCDTYQKHSLDKKLYENKKVLILGGGNSAFEVADHISDSAALIHMCTRTPVIFSWDSHFVGDLRAVNNNILDMYHLKSLHALRQCDTKQFVKEEDGRFTQTFEMELPHWNPPGTATFTSKGYDSVILATGWKFINIDMFDESCKPETHTDGKFIVLDEHWETTVPDMFFIGTAMQSRDHKAASGFIHGFRYNIRTLFHMMDMRYDGGDLAKKIFPSIDATELANFMTHHVSISSALYQLGQGFLCDVLVLKPEEAAKSDCSEQMAGVAEYYYELPQAWVLKNDYFMNQAHMIIITIEDSHHMFPSTSATEFFKPGDMNPRDCKCTAFPQGVFYSYRCGKLEEVVHIGGSLVVRADKKIFVGDTNPDRFTNKLKNLFNRQIGIGSGDHYERLFPPEEWEKVYRPWTEEEVEMRKMKEIAMKSRKFECKLGILD</sequence>
<dbReference type="GeneID" id="100371017"/>
<accession>A0ABM0MLS1</accession>
<dbReference type="Gene3D" id="3.50.50.60">
    <property type="entry name" value="FAD/NAD(P)-binding domain"/>
    <property type="match status" value="2"/>
</dbReference>
<proteinExistence type="predicted"/>
<dbReference type="InterPro" id="IPR036291">
    <property type="entry name" value="NAD(P)-bd_dom_sf"/>
</dbReference>
<name>A0ABM0MLS1_SACKO</name>
<evidence type="ECO:0000313" key="2">
    <source>
        <dbReference type="Proteomes" id="UP000694865"/>
    </source>
</evidence>
<dbReference type="PANTHER" id="PTHR43539">
    <property type="entry name" value="FLAVIN-BINDING MONOOXYGENASE-LIKE PROTEIN (AFU_ORTHOLOGUE AFUA_4G09220)"/>
    <property type="match status" value="1"/>
</dbReference>